<dbReference type="RefSeq" id="WP_379749480.1">
    <property type="nucleotide sequence ID" value="NZ_JBHTCP010000016.1"/>
</dbReference>
<protein>
    <submittedName>
        <fullName evidence="3">Flagellar hook-length control protein FliK</fullName>
    </submittedName>
</protein>
<keyword evidence="3" id="KW-0969">Cilium</keyword>
<name>A0ABW2NNG4_9BACL</name>
<keyword evidence="3" id="KW-0282">Flagellum</keyword>
<evidence type="ECO:0000313" key="3">
    <source>
        <dbReference type="EMBL" id="MFC7372175.1"/>
    </source>
</evidence>
<dbReference type="Pfam" id="PF02120">
    <property type="entry name" value="Flg_hook"/>
    <property type="match status" value="1"/>
</dbReference>
<dbReference type="InterPro" id="IPR021136">
    <property type="entry name" value="Flagellar_hook_control-like_C"/>
</dbReference>
<sequence length="408" mass="44397">MATVSLQHDTCLTPLSKDNTAKTQNKSVTDFFSLLLQSNSAAVTDVHALEEKLLPIDVDALAAEIKEMLPEDVSLWQSGMLDDPSAEEIMDMLPPDVKEELEFFVQSLQTLELTEKALSDSAAPAAILMALLHHASKGSLMLSEGSSRQALIEFIKQQLKGNGTETGNKAQTYSLAFEADKVKGNSRLLRIEHNESSGFVFKKGITQEQAAVTSSTHALQAKAHLLSALTRQVQPASSSPSTEVHVFHQGTMTAAEQLAIQLPAGNKLSESRFLREFQSILQKGKLAALAGGSSSITLKLNPENLGSISIEIVQKNGELTAKITAASIAAKEAIDQHMGTLKNALTSQKIALEQIDVFVQEKMSLYKDQGGNREPRQEADQQQSFDDEKNDPDSRNFSDILQLLSERV</sequence>
<dbReference type="EMBL" id="JBHTCP010000016">
    <property type="protein sequence ID" value="MFC7372175.1"/>
    <property type="molecule type" value="Genomic_DNA"/>
</dbReference>
<feature type="domain" description="Flagellar hook-length control protein-like C-terminal" evidence="2">
    <location>
        <begin position="285"/>
        <end position="362"/>
    </location>
</feature>
<feature type="compositionally biased region" description="Basic and acidic residues" evidence="1">
    <location>
        <begin position="370"/>
        <end position="379"/>
    </location>
</feature>
<evidence type="ECO:0000256" key="1">
    <source>
        <dbReference type="SAM" id="MobiDB-lite"/>
    </source>
</evidence>
<comment type="caution">
    <text evidence="3">The sequence shown here is derived from an EMBL/GenBank/DDBJ whole genome shotgun (WGS) entry which is preliminary data.</text>
</comment>
<evidence type="ECO:0000313" key="4">
    <source>
        <dbReference type="Proteomes" id="UP001596549"/>
    </source>
</evidence>
<proteinExistence type="predicted"/>
<reference evidence="4" key="1">
    <citation type="journal article" date="2019" name="Int. J. Syst. Evol. Microbiol.">
        <title>The Global Catalogue of Microorganisms (GCM) 10K type strain sequencing project: providing services to taxonomists for standard genome sequencing and annotation.</title>
        <authorList>
            <consortium name="The Broad Institute Genomics Platform"/>
            <consortium name="The Broad Institute Genome Sequencing Center for Infectious Disease"/>
            <person name="Wu L."/>
            <person name="Ma J."/>
        </authorList>
    </citation>
    <scope>NUCLEOTIDE SEQUENCE [LARGE SCALE GENOMIC DNA]</scope>
    <source>
        <strain evidence="4">NBRC 106396</strain>
    </source>
</reference>
<feature type="region of interest" description="Disordered" evidence="1">
    <location>
        <begin position="367"/>
        <end position="396"/>
    </location>
</feature>
<gene>
    <name evidence="3" type="ORF">ACFQPF_10810</name>
</gene>
<keyword evidence="3" id="KW-0966">Cell projection</keyword>
<dbReference type="CDD" id="cd17470">
    <property type="entry name" value="T3SS_Flik_C"/>
    <property type="match status" value="1"/>
</dbReference>
<organism evidence="3 4">
    <name type="scientific">Fictibacillus iocasae</name>
    <dbReference type="NCBI Taxonomy" id="2715437"/>
    <lineage>
        <taxon>Bacteria</taxon>
        <taxon>Bacillati</taxon>
        <taxon>Bacillota</taxon>
        <taxon>Bacilli</taxon>
        <taxon>Bacillales</taxon>
        <taxon>Fictibacillaceae</taxon>
        <taxon>Fictibacillus</taxon>
    </lineage>
</organism>
<accession>A0ABW2NNG4</accession>
<dbReference type="Proteomes" id="UP001596549">
    <property type="component" value="Unassembled WGS sequence"/>
</dbReference>
<dbReference type="InterPro" id="IPR038610">
    <property type="entry name" value="FliK-like_C_sf"/>
</dbReference>
<keyword evidence="4" id="KW-1185">Reference proteome</keyword>
<evidence type="ECO:0000259" key="2">
    <source>
        <dbReference type="Pfam" id="PF02120"/>
    </source>
</evidence>
<dbReference type="Gene3D" id="3.30.750.140">
    <property type="match status" value="1"/>
</dbReference>